<dbReference type="AlphaFoldDB" id="A0AAJ4XI05"/>
<dbReference type="EMBL" id="OAPG01000001">
    <property type="protein sequence ID" value="SNX82091.1"/>
    <property type="molecule type" value="Genomic_DNA"/>
</dbReference>
<evidence type="ECO:0000313" key="2">
    <source>
        <dbReference type="EMBL" id="SNX82091.1"/>
    </source>
</evidence>
<accession>A0AAJ4XI05</accession>
<dbReference type="Proteomes" id="UP001294444">
    <property type="component" value="Unassembled WGS sequence"/>
</dbReference>
<evidence type="ECO:0000313" key="3">
    <source>
        <dbReference type="Proteomes" id="UP001294444"/>
    </source>
</evidence>
<organism evidence="2 3">
    <name type="scientific">Melanopsichium pennsylvanicum</name>
    <dbReference type="NCBI Taxonomy" id="63383"/>
    <lineage>
        <taxon>Eukaryota</taxon>
        <taxon>Fungi</taxon>
        <taxon>Dikarya</taxon>
        <taxon>Basidiomycota</taxon>
        <taxon>Ustilaginomycotina</taxon>
        <taxon>Ustilaginomycetes</taxon>
        <taxon>Ustilaginales</taxon>
        <taxon>Ustilaginaceae</taxon>
        <taxon>Melanopsichium</taxon>
    </lineage>
</organism>
<name>A0AAJ4XI05_9BASI</name>
<sequence length="270" mass="29190">MFRRLGFTMRTETAILDAFKLSFTGHDICIMPVAFSVHLHRDDFESFRWVFMQTCISEVIAMKSPSHHDVVCVLMTSKEWALGPPSRLRDRCDRATTDPLGIPCRGAVGLTRPSYRPTAPGPSCALTPTACVAYAYDLSVPVDPIPAVAAQRYLDPTALTLHATSPRDDVVSKMSTRSTRRNQTDASSQAGGVAPTTSPSGDEPVSVATPSSEPPVGLTTLVQGQVDILALLRETSEQQRRITALLEAALLPRRINLNPLGTGGQPPAVR</sequence>
<gene>
    <name evidence="2" type="ORF">MEPE_00797</name>
</gene>
<comment type="caution">
    <text evidence="2">The sequence shown here is derived from an EMBL/GenBank/DDBJ whole genome shotgun (WGS) entry which is preliminary data.</text>
</comment>
<evidence type="ECO:0000256" key="1">
    <source>
        <dbReference type="SAM" id="MobiDB-lite"/>
    </source>
</evidence>
<protein>
    <submittedName>
        <fullName evidence="2">Uncharacterized protein</fullName>
    </submittedName>
</protein>
<feature type="region of interest" description="Disordered" evidence="1">
    <location>
        <begin position="165"/>
        <end position="218"/>
    </location>
</feature>
<reference evidence="2" key="1">
    <citation type="submission" date="2023-10" db="EMBL/GenBank/DDBJ databases">
        <authorList>
            <person name="Guldener U."/>
        </authorList>
    </citation>
    <scope>NUCLEOTIDE SEQUENCE</scope>
    <source>
        <strain evidence="2">Mp4</strain>
    </source>
</reference>
<proteinExistence type="predicted"/>
<keyword evidence="3" id="KW-1185">Reference proteome</keyword>
<feature type="compositionally biased region" description="Polar residues" evidence="1">
    <location>
        <begin position="184"/>
        <end position="200"/>
    </location>
</feature>